<dbReference type="Gene3D" id="1.20.1250.20">
    <property type="entry name" value="MFS general substrate transporter like domains"/>
    <property type="match status" value="1"/>
</dbReference>
<dbReference type="Proteomes" id="UP000050502">
    <property type="component" value="Unassembled WGS sequence"/>
</dbReference>
<evidence type="ECO:0000313" key="11">
    <source>
        <dbReference type="EMBL" id="KPL86549.1"/>
    </source>
</evidence>
<reference evidence="12" key="3">
    <citation type="submission" date="2015-08" db="EMBL/GenBank/DDBJ databases">
        <title>Draft Genome Sequence of a Heterotrophic Facultative Anaerobic Bacterium Ardenticatena maritima Strain 110S.</title>
        <authorList>
            <person name="Kawaichi S."/>
            <person name="Yoshida T."/>
            <person name="Sako Y."/>
            <person name="Nakamura R."/>
        </authorList>
    </citation>
    <scope>NUCLEOTIDE SEQUENCE [LARGE SCALE GENOMIC DNA]</scope>
    <source>
        <strain evidence="12">110S</strain>
    </source>
</reference>
<dbReference type="Pfam" id="PF07690">
    <property type="entry name" value="MFS_1"/>
    <property type="match status" value="1"/>
</dbReference>
<feature type="transmembrane region" description="Helical" evidence="8">
    <location>
        <begin position="294"/>
        <end position="312"/>
    </location>
</feature>
<keyword evidence="4 8" id="KW-0812">Transmembrane</keyword>
<evidence type="ECO:0000256" key="8">
    <source>
        <dbReference type="SAM" id="Phobius"/>
    </source>
</evidence>
<keyword evidence="2" id="KW-0813">Transport</keyword>
<evidence type="ECO:0000256" key="4">
    <source>
        <dbReference type="ARBA" id="ARBA00022692"/>
    </source>
</evidence>
<dbReference type="EMBL" id="LGKN01000009">
    <property type="protein sequence ID" value="KPL86549.1"/>
    <property type="molecule type" value="Genomic_DNA"/>
</dbReference>
<evidence type="ECO:0000313" key="12">
    <source>
        <dbReference type="Proteomes" id="UP000037784"/>
    </source>
</evidence>
<reference evidence="10 12" key="1">
    <citation type="journal article" date="2015" name="Genome Announc.">
        <title>Draft Genome Sequence of a Heterotrophic Facultative Anaerobic Thermophilic Bacterium, Ardenticatena maritima Strain 110ST.</title>
        <authorList>
            <person name="Kawaichi S."/>
            <person name="Yoshida T."/>
            <person name="Sako Y."/>
            <person name="Nakamura R."/>
        </authorList>
    </citation>
    <scope>NUCLEOTIDE SEQUENCE [LARGE SCALE GENOMIC DNA]</scope>
    <source>
        <strain evidence="10 12">110S</strain>
    </source>
</reference>
<sequence length="478" mass="52072">MQTTERKLPQLTGIQGFLLLWFGQFISLIGSSLTRFGVVYWAWQETGRPLILSTLLLMALLPSLVLGLVGGALVDRWNRKWVLALSDFASGLVTFALIGLYLTGNLRVQHLYLMTLLLSLFDAFQMPAFTTTVTVMVPKEHYARFNGLRNTSQQASRIIAPFIAAALLAQFGLLVILLIDALTFLFAVSVLPFIHIPDVEGKEQTFQKRFVDELVFGLKYIWNNPPIRDITLILAGMNFFNAAGFSILNAYYLARSNNSEFAYAAGMSAYALGFVLGGMLMVRWGGPKQNRVRAAFLPLAFSFLLGNTTVGLGRSLPMWLVSTFIAAFGLPIGYAIRRALVQSKVPPAVQGRVFSAEFLLVQAPVALAYIVGPLLAEKVFQPFIDNGTGAFADFVRALVGADSAAGIALLFVVTGLCATAVALSAFIIPTVRNFETLVLDFDEAPQSTAPAAQTAEAQAEASPTEKEHAEKTPKPMRS</sequence>
<feature type="transmembrane region" description="Helical" evidence="8">
    <location>
        <begin position="50"/>
        <end position="74"/>
    </location>
</feature>
<dbReference type="OrthoDB" id="9775268at2"/>
<dbReference type="AlphaFoldDB" id="A0A0M8K9M3"/>
<comment type="subcellular location">
    <subcellularLocation>
        <location evidence="1">Cell membrane</location>
        <topology evidence="1">Multi-pass membrane protein</topology>
    </subcellularLocation>
</comment>
<keyword evidence="3" id="KW-1003">Cell membrane</keyword>
<keyword evidence="6 8" id="KW-0472">Membrane</keyword>
<dbReference type="PANTHER" id="PTHR43266">
    <property type="entry name" value="MACROLIDE-EFFLUX PROTEIN"/>
    <property type="match status" value="1"/>
</dbReference>
<evidence type="ECO:0000313" key="10">
    <source>
        <dbReference type="EMBL" id="GAP63562.1"/>
    </source>
</evidence>
<dbReference type="InParanoid" id="A0A0M8K9M3"/>
<dbReference type="PROSITE" id="PS50850">
    <property type="entry name" value="MFS"/>
    <property type="match status" value="1"/>
</dbReference>
<feature type="transmembrane region" description="Helical" evidence="8">
    <location>
        <begin position="81"/>
        <end position="104"/>
    </location>
</feature>
<gene>
    <name evidence="10" type="primary">mef</name>
    <name evidence="10" type="ORF">ARMA_1985</name>
    <name evidence="11" type="ORF">SE16_14895</name>
</gene>
<evidence type="ECO:0000256" key="3">
    <source>
        <dbReference type="ARBA" id="ARBA00022475"/>
    </source>
</evidence>
<evidence type="ECO:0000256" key="6">
    <source>
        <dbReference type="ARBA" id="ARBA00023136"/>
    </source>
</evidence>
<feature type="transmembrane region" description="Helical" evidence="8">
    <location>
        <begin position="358"/>
        <end position="376"/>
    </location>
</feature>
<keyword evidence="12" id="KW-1185">Reference proteome</keyword>
<feature type="transmembrane region" description="Helical" evidence="8">
    <location>
        <begin position="404"/>
        <end position="428"/>
    </location>
</feature>
<dbReference type="EMBL" id="BBZA01000165">
    <property type="protein sequence ID" value="GAP63562.1"/>
    <property type="molecule type" value="Genomic_DNA"/>
</dbReference>
<keyword evidence="5 8" id="KW-1133">Transmembrane helix</keyword>
<dbReference type="GO" id="GO:0022857">
    <property type="term" value="F:transmembrane transporter activity"/>
    <property type="evidence" value="ECO:0007669"/>
    <property type="project" value="InterPro"/>
</dbReference>
<comment type="caution">
    <text evidence="10">The sequence shown here is derived from an EMBL/GenBank/DDBJ whole genome shotgun (WGS) entry which is preliminary data.</text>
</comment>
<name>A0A0M8K9M3_9CHLR</name>
<dbReference type="InterPro" id="IPR011701">
    <property type="entry name" value="MFS"/>
</dbReference>
<accession>A0A0M8K9M3</accession>
<feature type="transmembrane region" description="Helical" evidence="8">
    <location>
        <begin position="110"/>
        <end position="137"/>
    </location>
</feature>
<dbReference type="SUPFAM" id="SSF103473">
    <property type="entry name" value="MFS general substrate transporter"/>
    <property type="match status" value="1"/>
</dbReference>
<reference evidence="11 13" key="2">
    <citation type="submission" date="2015-07" db="EMBL/GenBank/DDBJ databases">
        <title>Whole genome sequence of Ardenticatena maritima DSM 23922.</title>
        <authorList>
            <person name="Hemp J."/>
            <person name="Ward L.M."/>
            <person name="Pace L.A."/>
            <person name="Fischer W.W."/>
        </authorList>
    </citation>
    <scope>NUCLEOTIDE SEQUENCE [LARGE SCALE GENOMIC DNA]</scope>
    <source>
        <strain evidence="11 13">110S</strain>
    </source>
</reference>
<dbReference type="InterPro" id="IPR036259">
    <property type="entry name" value="MFS_trans_sf"/>
</dbReference>
<feature type="compositionally biased region" description="Basic and acidic residues" evidence="7">
    <location>
        <begin position="463"/>
        <end position="478"/>
    </location>
</feature>
<dbReference type="PANTHER" id="PTHR43266:SF2">
    <property type="entry name" value="MAJOR FACILITATOR SUPERFAMILY (MFS) PROFILE DOMAIN-CONTAINING PROTEIN"/>
    <property type="match status" value="1"/>
</dbReference>
<dbReference type="GO" id="GO:0005886">
    <property type="term" value="C:plasma membrane"/>
    <property type="evidence" value="ECO:0007669"/>
    <property type="project" value="UniProtKB-SubCell"/>
</dbReference>
<evidence type="ECO:0000256" key="1">
    <source>
        <dbReference type="ARBA" id="ARBA00004651"/>
    </source>
</evidence>
<evidence type="ECO:0000256" key="7">
    <source>
        <dbReference type="SAM" id="MobiDB-lite"/>
    </source>
</evidence>
<protein>
    <submittedName>
        <fullName evidence="10">MFS transporter, DHA3 family, macrolide efflux protein</fullName>
    </submittedName>
</protein>
<feature type="domain" description="Major facilitator superfamily (MFS) profile" evidence="9">
    <location>
        <begin position="16"/>
        <end position="432"/>
    </location>
</feature>
<dbReference type="RefSeq" id="WP_054493381.1">
    <property type="nucleotide sequence ID" value="NZ_BBZA01000165.1"/>
</dbReference>
<feature type="transmembrane region" description="Helical" evidence="8">
    <location>
        <begin position="158"/>
        <end position="176"/>
    </location>
</feature>
<feature type="compositionally biased region" description="Low complexity" evidence="7">
    <location>
        <begin position="448"/>
        <end position="462"/>
    </location>
</feature>
<dbReference type="STRING" id="872965.SE16_14895"/>
<dbReference type="CDD" id="cd06173">
    <property type="entry name" value="MFS_MefA_like"/>
    <property type="match status" value="1"/>
</dbReference>
<feature type="region of interest" description="Disordered" evidence="7">
    <location>
        <begin position="448"/>
        <end position="478"/>
    </location>
</feature>
<feature type="transmembrane region" description="Helical" evidence="8">
    <location>
        <begin position="260"/>
        <end position="282"/>
    </location>
</feature>
<evidence type="ECO:0000256" key="5">
    <source>
        <dbReference type="ARBA" id="ARBA00022989"/>
    </source>
</evidence>
<feature type="transmembrane region" description="Helical" evidence="8">
    <location>
        <begin position="230"/>
        <end position="254"/>
    </location>
</feature>
<dbReference type="Proteomes" id="UP000037784">
    <property type="component" value="Unassembled WGS sequence"/>
</dbReference>
<organism evidence="10 12">
    <name type="scientific">Ardenticatena maritima</name>
    <dbReference type="NCBI Taxonomy" id="872965"/>
    <lineage>
        <taxon>Bacteria</taxon>
        <taxon>Bacillati</taxon>
        <taxon>Chloroflexota</taxon>
        <taxon>Ardenticatenia</taxon>
        <taxon>Ardenticatenales</taxon>
        <taxon>Ardenticatenaceae</taxon>
        <taxon>Ardenticatena</taxon>
    </lineage>
</organism>
<feature type="transmembrane region" description="Helical" evidence="8">
    <location>
        <begin position="318"/>
        <end position="337"/>
    </location>
</feature>
<dbReference type="InterPro" id="IPR020846">
    <property type="entry name" value="MFS_dom"/>
</dbReference>
<evidence type="ECO:0000256" key="2">
    <source>
        <dbReference type="ARBA" id="ARBA00022448"/>
    </source>
</evidence>
<evidence type="ECO:0000259" key="9">
    <source>
        <dbReference type="PROSITE" id="PS50850"/>
    </source>
</evidence>
<proteinExistence type="predicted"/>
<evidence type="ECO:0000313" key="13">
    <source>
        <dbReference type="Proteomes" id="UP000050502"/>
    </source>
</evidence>